<evidence type="ECO:0000256" key="2">
    <source>
        <dbReference type="ARBA" id="ARBA00022741"/>
    </source>
</evidence>
<proteinExistence type="inferred from homology"/>
<evidence type="ECO:0000256" key="7">
    <source>
        <dbReference type="ARBA" id="ARBA00022840"/>
    </source>
</evidence>
<dbReference type="GO" id="GO:0009338">
    <property type="term" value="C:exodeoxyribonuclease V complex"/>
    <property type="evidence" value="ECO:0007669"/>
    <property type="project" value="InterPro"/>
</dbReference>
<accession>A0AAV5MZT3</accession>
<keyword evidence="1 10" id="KW-0540">Nuclease</keyword>
<dbReference type="PROSITE" id="PS50862">
    <property type="entry name" value="AA_TRNA_LIGASE_II"/>
    <property type="match status" value="1"/>
</dbReference>
<keyword evidence="4 10" id="KW-0378">Hydrolase</keyword>
<dbReference type="InterPro" id="IPR006195">
    <property type="entry name" value="aa-tRNA-synth_II"/>
</dbReference>
<dbReference type="HAMAP" id="MF_01486">
    <property type="entry name" value="RecC"/>
    <property type="match status" value="1"/>
</dbReference>
<evidence type="ECO:0000256" key="1">
    <source>
        <dbReference type="ARBA" id="ARBA00022722"/>
    </source>
</evidence>
<dbReference type="GO" id="GO:0005524">
    <property type="term" value="F:ATP binding"/>
    <property type="evidence" value="ECO:0007669"/>
    <property type="project" value="UniProtKB-UniRule"/>
</dbReference>
<dbReference type="Proteomes" id="UP001058124">
    <property type="component" value="Unassembled WGS sequence"/>
</dbReference>
<dbReference type="Gene3D" id="3.40.50.300">
    <property type="entry name" value="P-loop containing nucleotide triphosphate hydrolases"/>
    <property type="match status" value="2"/>
</dbReference>
<dbReference type="Gene3D" id="1.10.10.990">
    <property type="match status" value="1"/>
</dbReference>
<keyword evidence="7 10" id="KW-0067">ATP-binding</keyword>
<comment type="subunit">
    <text evidence="10">Heterotrimer of RecB, RecC and RecD. All subunits contribute to DNA-binding.</text>
</comment>
<dbReference type="InterPro" id="IPR041500">
    <property type="entry name" value="RecC_C"/>
</dbReference>
<dbReference type="SUPFAM" id="SSF52980">
    <property type="entry name" value="Restriction endonuclease-like"/>
    <property type="match status" value="1"/>
</dbReference>
<organism evidence="12 13">
    <name type="scientific">Leminorella grimontii</name>
    <dbReference type="NCBI Taxonomy" id="82981"/>
    <lineage>
        <taxon>Bacteria</taxon>
        <taxon>Pseudomonadati</taxon>
        <taxon>Pseudomonadota</taxon>
        <taxon>Gammaproteobacteria</taxon>
        <taxon>Enterobacterales</taxon>
        <taxon>Budviciaceae</taxon>
        <taxon>Leminorella</taxon>
    </lineage>
</organism>
<keyword evidence="13" id="KW-1185">Reference proteome</keyword>
<dbReference type="GO" id="GO:0000724">
    <property type="term" value="P:double-strand break repair via homologous recombination"/>
    <property type="evidence" value="ECO:0007669"/>
    <property type="project" value="UniProtKB-UniRule"/>
</dbReference>
<reference evidence="12" key="1">
    <citation type="submission" date="2022-06" db="EMBL/GenBank/DDBJ databases">
        <title>Draft genome sequences of Leminorella grimontii str. JCM5902.</title>
        <authorList>
            <person name="Wakabayashi Y."/>
            <person name="Kojima K."/>
        </authorList>
    </citation>
    <scope>NUCLEOTIDE SEQUENCE</scope>
    <source>
        <strain evidence="12">JCM 5902</strain>
    </source>
</reference>
<dbReference type="InterPro" id="IPR013986">
    <property type="entry name" value="DExx_box_DNA_helicase_dom_sf"/>
</dbReference>
<comment type="function">
    <text evidence="10">A helicase/nuclease that prepares dsDNA breaks (DSB) for recombinational DNA repair. Binds to DSBs and unwinds DNA via a highly rapid and processive ATP-dependent bidirectional helicase activity. Unwinds dsDNA until it encounters a Chi (crossover hotspot instigator) sequence from the 3' direction. Cuts ssDNA a few nucleotides 3' to the Chi site. The properties and activities of the enzyme are changed at Chi. The Chi-altered holoenzyme produces a long 3'-ssDNA overhang and facilitates RecA-binding to the ssDNA for homologous DNA recombination and repair. Holoenzyme degrades any linearized DNA that is unable to undergo homologous recombination. In the holoenzyme this subunit recognizes the wild-type Chi sequence, and when added to isolated RecB increases its ATP-dependent helicase processivity.</text>
</comment>
<evidence type="ECO:0000256" key="10">
    <source>
        <dbReference type="HAMAP-Rule" id="MF_01486"/>
    </source>
</evidence>
<feature type="domain" description="Aminoacyl-transfer RNA synthetases class-II family profile" evidence="11">
    <location>
        <begin position="288"/>
        <end position="551"/>
    </location>
</feature>
<dbReference type="FunFam" id="3.40.50.300:FF:001153">
    <property type="entry name" value="RecBCD enzyme subunit RecC"/>
    <property type="match status" value="1"/>
</dbReference>
<evidence type="ECO:0000256" key="9">
    <source>
        <dbReference type="ARBA" id="ARBA00023204"/>
    </source>
</evidence>
<keyword evidence="9 10" id="KW-0234">DNA repair</keyword>
<dbReference type="NCBIfam" id="TIGR01450">
    <property type="entry name" value="recC"/>
    <property type="match status" value="1"/>
</dbReference>
<comment type="miscellaneous">
    <text evidence="10">In the RecBCD complex, RecB has a slow 3'-5' helicase, an exonuclease activity and loads RecA onto ssDNA, RecD has a fast 5'-3' helicase activity, while RecC stimulates the ATPase and processivity of the RecB helicase and contributes to recognition of the Chi site.</text>
</comment>
<keyword evidence="2 10" id="KW-0547">Nucleotide-binding</keyword>
<evidence type="ECO:0000256" key="5">
    <source>
        <dbReference type="ARBA" id="ARBA00022806"/>
    </source>
</evidence>
<dbReference type="InterPro" id="IPR006697">
    <property type="entry name" value="RecC"/>
</dbReference>
<dbReference type="PANTHER" id="PTHR30591">
    <property type="entry name" value="RECBCD ENZYME SUBUNIT RECC"/>
    <property type="match status" value="1"/>
</dbReference>
<keyword evidence="6 10" id="KW-0269">Exonuclease</keyword>
<evidence type="ECO:0000256" key="6">
    <source>
        <dbReference type="ARBA" id="ARBA00022839"/>
    </source>
</evidence>
<evidence type="ECO:0000256" key="8">
    <source>
        <dbReference type="ARBA" id="ARBA00023125"/>
    </source>
</evidence>
<dbReference type="Gene3D" id="3.40.50.10930">
    <property type="match status" value="1"/>
</dbReference>
<evidence type="ECO:0000256" key="4">
    <source>
        <dbReference type="ARBA" id="ARBA00022801"/>
    </source>
</evidence>
<dbReference type="EMBL" id="BRLH01000002">
    <property type="protein sequence ID" value="GKX55371.1"/>
    <property type="molecule type" value="Genomic_DNA"/>
</dbReference>
<dbReference type="CDD" id="cd22353">
    <property type="entry name" value="RecC_C-like"/>
    <property type="match status" value="1"/>
</dbReference>
<gene>
    <name evidence="10 12" type="primary">recC</name>
    <name evidence="12" type="ORF">SOASR030_14830</name>
</gene>
<dbReference type="PIRSF" id="PIRSF000980">
    <property type="entry name" value="RecC"/>
    <property type="match status" value="1"/>
</dbReference>
<comment type="similarity">
    <text evidence="10">Belongs to the RecC family.</text>
</comment>
<dbReference type="Pfam" id="PF17946">
    <property type="entry name" value="RecC_C"/>
    <property type="match status" value="1"/>
</dbReference>
<protein>
    <recommendedName>
        <fullName evidence="10">RecBCD enzyme subunit RecC</fullName>
    </recommendedName>
    <alternativeName>
        <fullName evidence="10">Exonuclease V subunit RecC</fullName>
        <shortName evidence="10">ExoV subunit RecC</shortName>
    </alternativeName>
    <alternativeName>
        <fullName evidence="10">Helicase/nuclease RecBCD subunit RecC</fullName>
    </alternativeName>
</protein>
<dbReference type="AlphaFoldDB" id="A0AAV5MZT3"/>
<dbReference type="RefSeq" id="WP_027274292.1">
    <property type="nucleotide sequence ID" value="NZ_BRLH01000002.1"/>
</dbReference>
<keyword evidence="3 10" id="KW-0227">DNA damage</keyword>
<name>A0AAV5MZT3_9GAMM</name>
<dbReference type="SUPFAM" id="SSF52540">
    <property type="entry name" value="P-loop containing nucleoside triphosphate hydrolases"/>
    <property type="match status" value="2"/>
</dbReference>
<sequence>MFTVYHSNQLDVLKSLIAALVAGKPLASVLEPEVILVQSNGMAQWLQIELATDLGIAANVEFPLPASFIWQMFTKVLPGVPKESAFSKDAMRWKLMRLLPPMLERPEFSPLSGYLSDDEDKRKHHQLAGRVADLFDQYLVYRPGWLERWEAGALVTGLNDAQLWQAALWRALVDDTKAMGQPSWHRANLYQRFIDALGRPDFSAVESGLPPRVFICGISALPPVYLEALSALGRHIDIHLMFTNPCRDYWGDIQDYAFLARVQARRRRKHGSEEEVALFKSVQNAASLFDEQGNQNLSNPLLASWGKLGRDNIYLLAQLDGVQEIDAFVEPRSDSLLHRIQRDILTLEDGAQTSFSAGAAFSTESREKLALDDRSISVHVCHSAQREVEVLHDRLLAMMDADPSLTLRDIIVMVAEIDGYTPYIDAVFGSAPKDRFLPYAISDRSASQVHPVVTAFLQLLDLPYSRFGAQEVLALLEVPELARRFSIDESGLRTLRQWVEGAGIRWGLDDDMVADLDLPPTGQHTWRFGLTRMLLGYAMDSQAGDFQGVLPYDESSGLIATLAGQLAEFLMQLARWRERLSQASPLAEWAPLCRQLMDAFFVTELETEPVLDLIESQWQKQIGAGIEAGYDDALPLTVLKDELSSRLNHERLSQRFLAGAINFCTLMPMRSIPFKVVCLLGMNDGVYPRTLPPLGFDLMADGPMRGDRSRRDDDRYLFLEALQSAQNAFYISYIGHSIQDNSQRYPSVLVSELLEYVCQSHVLEGDRDQDPELCTQRVHQHLLHCHARVPFSEKNFISGSEQQSYAREWLPAAAREGVPHGEFGGQLPQLASERVDIDDIRRFYRHPVRAFFQQRLRVSFSLEDAELSDEEPFSVEGLERYRMNVDLLNQLIESRDPQALFSRAHAAGELPFGAFGELYWQGQTEKMHELADAVIAQRQESESVEFERRIDGVTVSGWLHQVQKDGLLRWRPAKLSVIDGMTLWLDHLVYCMSGGEGESRMLGIEGSEWRFAALGVEEAQSQFSFWLRGYLQGLCAPLMLLPKSAWAWLESCYDVASGQVDYSEEAQQKARHRLVQTWQGSPPAVDEGEDPYVMRLFRVMDDARYRQIIDDSLPYLLRLRQHRQEKNEG</sequence>
<dbReference type="GO" id="GO:0003677">
    <property type="term" value="F:DNA binding"/>
    <property type="evidence" value="ECO:0007669"/>
    <property type="project" value="UniProtKB-UniRule"/>
</dbReference>
<dbReference type="PANTHER" id="PTHR30591:SF1">
    <property type="entry name" value="RECBCD ENZYME SUBUNIT RECC"/>
    <property type="match status" value="1"/>
</dbReference>
<evidence type="ECO:0000256" key="3">
    <source>
        <dbReference type="ARBA" id="ARBA00022763"/>
    </source>
</evidence>
<dbReference type="NCBIfam" id="NF008289">
    <property type="entry name" value="PRK11069.1"/>
    <property type="match status" value="1"/>
</dbReference>
<dbReference type="GO" id="GO:0008854">
    <property type="term" value="F:exodeoxyribonuclease V activity"/>
    <property type="evidence" value="ECO:0007669"/>
    <property type="project" value="InterPro"/>
</dbReference>
<keyword evidence="5 10" id="KW-0347">Helicase</keyword>
<evidence type="ECO:0000259" key="11">
    <source>
        <dbReference type="PROSITE" id="PS50862"/>
    </source>
</evidence>
<comment type="caution">
    <text evidence="12">The sequence shown here is derived from an EMBL/GenBank/DDBJ whole genome shotgun (WGS) entry which is preliminary data.</text>
</comment>
<dbReference type="Gene3D" id="1.10.10.160">
    <property type="match status" value="1"/>
</dbReference>
<evidence type="ECO:0000313" key="13">
    <source>
        <dbReference type="Proteomes" id="UP001058124"/>
    </source>
</evidence>
<dbReference type="InterPro" id="IPR011335">
    <property type="entry name" value="Restrct_endonuc-II-like"/>
</dbReference>
<dbReference type="FunFam" id="1.10.10.160:FF:000003">
    <property type="entry name" value="RecBCD enzyme subunit RecC"/>
    <property type="match status" value="1"/>
</dbReference>
<dbReference type="Pfam" id="PF04257">
    <property type="entry name" value="Exonuc_V_gamma"/>
    <property type="match status" value="1"/>
</dbReference>
<keyword evidence="8 10" id="KW-0238">DNA-binding</keyword>
<dbReference type="GO" id="GO:0003678">
    <property type="term" value="F:DNA helicase activity"/>
    <property type="evidence" value="ECO:0007669"/>
    <property type="project" value="UniProtKB-UniRule"/>
</dbReference>
<dbReference type="InterPro" id="IPR027417">
    <property type="entry name" value="P-loop_NTPase"/>
</dbReference>
<evidence type="ECO:0000313" key="12">
    <source>
        <dbReference type="EMBL" id="GKX55371.1"/>
    </source>
</evidence>